<name>A0A928Q3A0_9FIRM</name>
<comment type="cofactor">
    <cofactor evidence="5">
        <name>[4Fe-4S] cluster</name>
        <dbReference type="ChEBI" id="CHEBI:49883"/>
    </cofactor>
    <text evidence="5">Binds 1 [4Fe-4S] cluster. The cluster is coordinated with 3 cysteines and an exchangeable S-adenosyl-L-methionine.</text>
</comment>
<dbReference type="InterPro" id="IPR013785">
    <property type="entry name" value="Aldolase_TIM"/>
</dbReference>
<gene>
    <name evidence="7" type="ORF">E7512_03730</name>
</gene>
<dbReference type="GO" id="GO:0051536">
    <property type="term" value="F:iron-sulfur cluster binding"/>
    <property type="evidence" value="ECO:0007669"/>
    <property type="project" value="UniProtKB-KW"/>
</dbReference>
<feature type="binding site" evidence="5">
    <location>
        <position position="65"/>
    </location>
    <ligand>
        <name>[4Fe-4S] cluster</name>
        <dbReference type="ChEBI" id="CHEBI:49883"/>
        <note>4Fe-4S-S-AdoMet</note>
    </ligand>
</feature>
<evidence type="ECO:0000256" key="3">
    <source>
        <dbReference type="ARBA" id="ARBA00023004"/>
    </source>
</evidence>
<evidence type="ECO:0000256" key="5">
    <source>
        <dbReference type="PIRSR" id="PIRSR004869-50"/>
    </source>
</evidence>
<comment type="caution">
    <text evidence="7">The sequence shown here is derived from an EMBL/GenBank/DDBJ whole genome shotgun (WGS) entry which is preliminary data.</text>
</comment>
<dbReference type="Pfam" id="PF04055">
    <property type="entry name" value="Radical_SAM"/>
    <property type="match status" value="1"/>
</dbReference>
<dbReference type="GO" id="GO:0046872">
    <property type="term" value="F:metal ion binding"/>
    <property type="evidence" value="ECO:0007669"/>
    <property type="project" value="UniProtKB-KW"/>
</dbReference>
<feature type="binding site" evidence="5">
    <location>
        <position position="68"/>
    </location>
    <ligand>
        <name>[4Fe-4S] cluster</name>
        <dbReference type="ChEBI" id="CHEBI:49883"/>
        <note>4Fe-4S-S-AdoMet</note>
    </ligand>
</feature>
<reference evidence="7" key="1">
    <citation type="submission" date="2019-04" db="EMBL/GenBank/DDBJ databases">
        <title>Evolution of Biomass-Degrading Anaerobic Consortia Revealed by Metagenomics.</title>
        <authorList>
            <person name="Peng X."/>
        </authorList>
    </citation>
    <scope>NUCLEOTIDE SEQUENCE</scope>
    <source>
        <strain evidence="7">SIG551</strain>
    </source>
</reference>
<dbReference type="Proteomes" id="UP000754750">
    <property type="component" value="Unassembled WGS sequence"/>
</dbReference>
<dbReference type="InterPro" id="IPR040085">
    <property type="entry name" value="MJ0674-like"/>
</dbReference>
<dbReference type="Gene3D" id="3.20.20.70">
    <property type="entry name" value="Aldolase class I"/>
    <property type="match status" value="1"/>
</dbReference>
<evidence type="ECO:0000313" key="8">
    <source>
        <dbReference type="Proteomes" id="UP000754750"/>
    </source>
</evidence>
<feature type="domain" description="Radical SAM core" evidence="6">
    <location>
        <begin position="56"/>
        <end position="221"/>
    </location>
</feature>
<accession>A0A928Q3A0</accession>
<keyword evidence="2 5" id="KW-0479">Metal-binding</keyword>
<dbReference type="GO" id="GO:0003824">
    <property type="term" value="F:catalytic activity"/>
    <property type="evidence" value="ECO:0007669"/>
    <property type="project" value="InterPro"/>
</dbReference>
<evidence type="ECO:0000256" key="1">
    <source>
        <dbReference type="ARBA" id="ARBA00022691"/>
    </source>
</evidence>
<evidence type="ECO:0000259" key="6">
    <source>
        <dbReference type="Pfam" id="PF04055"/>
    </source>
</evidence>
<keyword evidence="1 5" id="KW-0949">S-adenosyl-L-methionine</keyword>
<dbReference type="SFLD" id="SFLDG01099">
    <property type="entry name" value="Uncharacterised_Radical_SAM_Su"/>
    <property type="match status" value="1"/>
</dbReference>
<dbReference type="SUPFAM" id="SSF102114">
    <property type="entry name" value="Radical SAM enzymes"/>
    <property type="match status" value="1"/>
</dbReference>
<dbReference type="AlphaFoldDB" id="A0A928Q3A0"/>
<keyword evidence="3 5" id="KW-0408">Iron</keyword>
<feature type="binding site" evidence="5">
    <location>
        <position position="61"/>
    </location>
    <ligand>
        <name>[4Fe-4S] cluster</name>
        <dbReference type="ChEBI" id="CHEBI:49883"/>
        <note>4Fe-4S-S-AdoMet</note>
    </ligand>
</feature>
<evidence type="ECO:0000313" key="7">
    <source>
        <dbReference type="EMBL" id="MBE6832681.1"/>
    </source>
</evidence>
<protein>
    <submittedName>
        <fullName evidence="7">Radical SAM protein</fullName>
    </submittedName>
</protein>
<proteinExistence type="predicted"/>
<evidence type="ECO:0000256" key="2">
    <source>
        <dbReference type="ARBA" id="ARBA00022723"/>
    </source>
</evidence>
<dbReference type="SFLD" id="SFLDS00029">
    <property type="entry name" value="Radical_SAM"/>
    <property type="match status" value="1"/>
</dbReference>
<dbReference type="InterPro" id="IPR058240">
    <property type="entry name" value="rSAM_sf"/>
</dbReference>
<dbReference type="InterPro" id="IPR016431">
    <property type="entry name" value="Pyrv-formate_lyase-activ_prd"/>
</dbReference>
<organism evidence="7 8">
    <name type="scientific">Faecalispora sporosphaeroides</name>
    <dbReference type="NCBI Taxonomy" id="1549"/>
    <lineage>
        <taxon>Bacteria</taxon>
        <taxon>Bacillati</taxon>
        <taxon>Bacillota</taxon>
        <taxon>Clostridia</taxon>
        <taxon>Eubacteriales</taxon>
        <taxon>Oscillospiraceae</taxon>
        <taxon>Faecalispora</taxon>
    </lineage>
</organism>
<dbReference type="EMBL" id="SVNY01000002">
    <property type="protein sequence ID" value="MBE6832681.1"/>
    <property type="molecule type" value="Genomic_DNA"/>
</dbReference>
<dbReference type="PANTHER" id="PTHR43075:SF1">
    <property type="entry name" value="FORMATE LYASE ACTIVATING ENZYME, PUTATIVE (AFU_ORTHOLOGUE AFUA_2G15630)-RELATED"/>
    <property type="match status" value="1"/>
</dbReference>
<dbReference type="PIRSF" id="PIRSF004869">
    <property type="entry name" value="PflX_prd"/>
    <property type="match status" value="1"/>
</dbReference>
<dbReference type="RefSeq" id="WP_326840010.1">
    <property type="nucleotide sequence ID" value="NZ_SVNY01000002.1"/>
</dbReference>
<dbReference type="InterPro" id="IPR007197">
    <property type="entry name" value="rSAM"/>
</dbReference>
<sequence>MILENCMLCPRGCGVRREPSKGNGFCHMGSHPVVARAALHFWEEPCISGMRGSGTVFFTGCTLGCVFCQNYGISTRRQVGKELTVAQLAEVFQSLIEQGAHNINLVSPTQFALPIAEALRLKKLPVPVVYNSSGYETIETLRLLEGLVDVYLPDLKYVSSEPAARYSGAANYPEYARRAILEMARQTGEARFDEQGMLVRGTVVRHLILPGHTRESIAVLDWLRAHLPEGVPVSLMAQYIPCGRAEQYPEINRPITAREFHKVEEYLMKSGLDGFVQERSSAKKTYIPPFDLEGLEFLSNAKQ</sequence>
<dbReference type="PANTHER" id="PTHR43075">
    <property type="entry name" value="FORMATE LYASE ACTIVATING ENZYME, PUTATIVE (AFU_ORTHOLOGUE AFUA_2G15630)-RELATED"/>
    <property type="match status" value="1"/>
</dbReference>
<evidence type="ECO:0000256" key="4">
    <source>
        <dbReference type="ARBA" id="ARBA00023014"/>
    </source>
</evidence>
<keyword evidence="4 5" id="KW-0411">Iron-sulfur</keyword>